<reference evidence="2 3" key="1">
    <citation type="journal article" date="2012" name="J. Virol.">
        <title>Complete genome sequence of the english isolate of rat cytomegalovirus (Murid herpesvirus 8).</title>
        <authorList>
            <person name="Ettinger J."/>
            <person name="Geyer H."/>
            <person name="Nitsche A."/>
            <person name="Zimmermann A."/>
            <person name="Brune W."/>
            <person name="Sandford G.R."/>
            <person name="Hayward G.S."/>
            <person name="Voigt S."/>
        </authorList>
    </citation>
    <scope>NUCLEOTIDE SEQUENCE [LARGE SCALE GENOMIC DNA]</scope>
    <source>
        <strain evidence="2">Berlin</strain>
    </source>
</reference>
<gene>
    <name evidence="2" type="primary">B118</name>
</gene>
<evidence type="ECO:0000256" key="1">
    <source>
        <dbReference type="SAM" id="Phobius"/>
    </source>
</evidence>
<organismHost>
    <name type="scientific">Rattus norvegicus</name>
    <name type="common">Rat</name>
    <dbReference type="NCBI Taxonomy" id="10116"/>
</organismHost>
<name>A0A0E3SWR2_RCMVE</name>
<organism evidence="2 3">
    <name type="scientific">Rat cytomegalovirus (isolate England)</name>
    <name type="common">RCMV-E</name>
    <name type="synonym">Murid herpesvirus 8</name>
    <dbReference type="NCBI Taxonomy" id="1261657"/>
    <lineage>
        <taxon>Viruses</taxon>
        <taxon>Duplodnaviria</taxon>
        <taxon>Heunggongvirae</taxon>
        <taxon>Peploviricota</taxon>
        <taxon>Herviviricetes</taxon>
        <taxon>Herpesvirales</taxon>
        <taxon>Orthoherpesviridae</taxon>
        <taxon>Betaherpesvirinae</taxon>
        <taxon>Muromegalovirus</taxon>
        <taxon>Muromegalovirus muridbeta8</taxon>
    </lineage>
</organism>
<accession>A0A0E3SWR2</accession>
<keyword evidence="1" id="KW-0472">Membrane</keyword>
<evidence type="ECO:0000313" key="2">
    <source>
        <dbReference type="EMBL" id="AKB93305.1"/>
    </source>
</evidence>
<keyword evidence="1" id="KW-1133">Transmembrane helix</keyword>
<proteinExistence type="predicted"/>
<dbReference type="EMBL" id="KP202868">
    <property type="protein sequence ID" value="AKB93305.1"/>
    <property type="molecule type" value="Genomic_DNA"/>
</dbReference>
<sequence length="264" mass="30466">MGIENIKCTDVESEWGKVALGRCDVKYDRGTTTYLAGIECFERNGTTLPWEQIGSYSAAGHKPHVKHNGKTLLIRIFTLYFSGTLFISFNNTHNFTLIYKNHSYPGVTYYYCEFDHTGGYIPPVKASWKVTSYPLISLRTGFRVKDITIHVTVRQNKIPNITMYHEPKTLFSPVAFVQRNNTNRTTTYVLRYRVPWSKSQGNATIDVIINGTHFRKTFLLDRHSKGYYTLLTLLTITTSITLVAYVVYRIRRRSTAIRYTDDIE</sequence>
<reference evidence="2 3" key="2">
    <citation type="journal article" date="2015" name="J. Gen. Virol.">
        <title>The English isolate and a newly identified Berlin isolate of Rat Cytomegalovirus (RCMV) share similarities with but separate as an anciently diverged clade from Mouse CMV and the Maastricht isolate of RCMV.</title>
        <authorList>
            <person name="Geyer H."/>
            <person name="Ettinger J."/>
            <person name="Moller L."/>
            <person name="Schmolz E."/>
            <person name="Nitsche A."/>
            <person name="Brune W."/>
            <person name="Heaggans S."/>
            <person name="Sandford G.R."/>
            <person name="Hayward G.S."/>
            <person name="Voigt S."/>
        </authorList>
    </citation>
    <scope>NUCLEOTIDE SEQUENCE [LARGE SCALE GENOMIC DNA]</scope>
    <source>
        <strain evidence="2">Berlin</strain>
    </source>
</reference>
<evidence type="ECO:0000313" key="3">
    <source>
        <dbReference type="Proteomes" id="UP000097765"/>
    </source>
</evidence>
<protein>
    <submittedName>
        <fullName evidence="2">B118</fullName>
    </submittedName>
</protein>
<dbReference type="Proteomes" id="UP000097765">
    <property type="component" value="Segment"/>
</dbReference>
<keyword evidence="1" id="KW-0812">Transmembrane</keyword>
<feature type="transmembrane region" description="Helical" evidence="1">
    <location>
        <begin position="227"/>
        <end position="248"/>
    </location>
</feature>
<feature type="transmembrane region" description="Helical" evidence="1">
    <location>
        <begin position="72"/>
        <end position="89"/>
    </location>
</feature>